<dbReference type="Proteomes" id="UP000789739">
    <property type="component" value="Unassembled WGS sequence"/>
</dbReference>
<dbReference type="EMBL" id="CAJVPI010002647">
    <property type="protein sequence ID" value="CAG8647095.1"/>
    <property type="molecule type" value="Genomic_DNA"/>
</dbReference>
<keyword evidence="2" id="KW-1185">Reference proteome</keyword>
<comment type="caution">
    <text evidence="1">The sequence shown here is derived from an EMBL/GenBank/DDBJ whole genome shotgun (WGS) entry which is preliminary data.</text>
</comment>
<dbReference type="OrthoDB" id="2436378at2759"/>
<evidence type="ECO:0000313" key="1">
    <source>
        <dbReference type="EMBL" id="CAG8647095.1"/>
    </source>
</evidence>
<feature type="non-terminal residue" evidence="1">
    <location>
        <position position="1"/>
    </location>
</feature>
<reference evidence="1" key="1">
    <citation type="submission" date="2021-06" db="EMBL/GenBank/DDBJ databases">
        <authorList>
            <person name="Kallberg Y."/>
            <person name="Tangrot J."/>
            <person name="Rosling A."/>
        </authorList>
    </citation>
    <scope>NUCLEOTIDE SEQUENCE</scope>
    <source>
        <strain evidence="1">BR232B</strain>
    </source>
</reference>
<protein>
    <submittedName>
        <fullName evidence="1">3043_t:CDS:1</fullName>
    </submittedName>
</protein>
<accession>A0A9N9DPJ4</accession>
<organism evidence="1 2">
    <name type="scientific">Paraglomus brasilianum</name>
    <dbReference type="NCBI Taxonomy" id="144538"/>
    <lineage>
        <taxon>Eukaryota</taxon>
        <taxon>Fungi</taxon>
        <taxon>Fungi incertae sedis</taxon>
        <taxon>Mucoromycota</taxon>
        <taxon>Glomeromycotina</taxon>
        <taxon>Glomeromycetes</taxon>
        <taxon>Paraglomerales</taxon>
        <taxon>Paraglomeraceae</taxon>
        <taxon>Paraglomus</taxon>
    </lineage>
</organism>
<name>A0A9N9DPJ4_9GLOM</name>
<dbReference type="AlphaFoldDB" id="A0A9N9DPJ4"/>
<proteinExistence type="predicted"/>
<evidence type="ECO:0000313" key="2">
    <source>
        <dbReference type="Proteomes" id="UP000789739"/>
    </source>
</evidence>
<sequence length="87" mass="9591">CLKHLSNYAATALHDEQTARLVLRAMRKCPNEDEEGPALIIVWNDAGFNDIPAAAMASGDKLSSPYCRHWTYASNTVFNGTYNSCLV</sequence>
<gene>
    <name evidence="1" type="ORF">PBRASI_LOCUS10083</name>
</gene>